<dbReference type="KEGG" id="ttt:THITE_2108137"/>
<dbReference type="GeneID" id="11516857"/>
<dbReference type="PANTHER" id="PTHR44329:SF288">
    <property type="entry name" value="MITOGEN-ACTIVATED PROTEIN KINASE KINASE KINASE 20"/>
    <property type="match status" value="1"/>
</dbReference>
<evidence type="ECO:0000256" key="1">
    <source>
        <dbReference type="ARBA" id="ARBA00022679"/>
    </source>
</evidence>
<sequence length="412" mass="44773">MAASNEEYEVGDIKYPTGFGLKDIAGWGSTGLVVLDRASSTVVKTAHVNDELVEREKQVYERFTERGGHPNILRYFGTFERGIRLEHAPRYNLSSLIREPGDGEEVTPQRRLRWAVQVADALGFVHEAGVIHGDVKLANVLLSAELDAKLTDFAGSSIDGGPLLIGVAQNHQYPGELVSVKADIFSLGCLIYELMTGTFPYEGQSDKDIKDWYSRGIFPDTKALGPAGPVIAKCWQGKYASCREVVKDLKRCQNPKGTISSVLESPFRPCRRHEPAADACYDGSASHGSFIVAPHHTNNRPGRCVVLNVSAALVAGAASHVLTHLKIDTLGIFPAEKSPRTGSASRLGPTPAGHRRRHNRSAWLDRTGRGPFSKLHALVSSRIPCILSCTRRSCTLVQARGKTRAQSGISVG</sequence>
<protein>
    <recommendedName>
        <fullName evidence="6">Protein kinase domain-containing protein</fullName>
    </recommendedName>
</protein>
<accession>G2QXU5</accession>
<keyword evidence="8" id="KW-1185">Reference proteome</keyword>
<evidence type="ECO:0000256" key="2">
    <source>
        <dbReference type="ARBA" id="ARBA00022741"/>
    </source>
</evidence>
<evidence type="ECO:0000313" key="8">
    <source>
        <dbReference type="Proteomes" id="UP000008181"/>
    </source>
</evidence>
<reference evidence="7 8" key="1">
    <citation type="journal article" date="2011" name="Nat. Biotechnol.">
        <title>Comparative genomic analysis of the thermophilic biomass-degrading fungi Myceliophthora thermophila and Thielavia terrestris.</title>
        <authorList>
            <person name="Berka R.M."/>
            <person name="Grigoriev I.V."/>
            <person name="Otillar R."/>
            <person name="Salamov A."/>
            <person name="Grimwood J."/>
            <person name="Reid I."/>
            <person name="Ishmael N."/>
            <person name="John T."/>
            <person name="Darmond C."/>
            <person name="Moisan M.-C."/>
            <person name="Henrissat B."/>
            <person name="Coutinho P.M."/>
            <person name="Lombard V."/>
            <person name="Natvig D.O."/>
            <person name="Lindquist E."/>
            <person name="Schmutz J."/>
            <person name="Lucas S."/>
            <person name="Harris P."/>
            <person name="Powlowski J."/>
            <person name="Bellemare A."/>
            <person name="Taylor D."/>
            <person name="Butler G."/>
            <person name="de Vries R.P."/>
            <person name="Allijn I.E."/>
            <person name="van den Brink J."/>
            <person name="Ushinsky S."/>
            <person name="Storms R."/>
            <person name="Powell A.J."/>
            <person name="Paulsen I.T."/>
            <person name="Elbourne L.D.H."/>
            <person name="Baker S.E."/>
            <person name="Magnuson J."/>
            <person name="LaBoissiere S."/>
            <person name="Clutterbuck A.J."/>
            <person name="Martinez D."/>
            <person name="Wogulis M."/>
            <person name="de Leon A.L."/>
            <person name="Rey M.W."/>
            <person name="Tsang A."/>
        </authorList>
    </citation>
    <scope>NUCLEOTIDE SEQUENCE [LARGE SCALE GENOMIC DNA]</scope>
    <source>
        <strain evidence="8">ATCC 38088 / NRRL 8126</strain>
    </source>
</reference>
<dbReference type="PANTHER" id="PTHR44329">
    <property type="entry name" value="SERINE/THREONINE-PROTEIN KINASE TNNI3K-RELATED"/>
    <property type="match status" value="1"/>
</dbReference>
<evidence type="ECO:0000256" key="4">
    <source>
        <dbReference type="ARBA" id="ARBA00022840"/>
    </source>
</evidence>
<feature type="region of interest" description="Disordered" evidence="5">
    <location>
        <begin position="338"/>
        <end position="366"/>
    </location>
</feature>
<dbReference type="EMBL" id="CP003009">
    <property type="protein sequence ID" value="AEO63213.1"/>
    <property type="molecule type" value="Genomic_DNA"/>
</dbReference>
<dbReference type="Proteomes" id="UP000008181">
    <property type="component" value="Chromosome 1"/>
</dbReference>
<dbReference type="AlphaFoldDB" id="G2QXU5"/>
<gene>
    <name evidence="7" type="ORF">THITE_2108137</name>
</gene>
<dbReference type="InterPro" id="IPR008271">
    <property type="entry name" value="Ser/Thr_kinase_AS"/>
</dbReference>
<dbReference type="PROSITE" id="PS50011">
    <property type="entry name" value="PROTEIN_KINASE_DOM"/>
    <property type="match status" value="1"/>
</dbReference>
<feature type="domain" description="Protein kinase" evidence="6">
    <location>
        <begin position="19"/>
        <end position="268"/>
    </location>
</feature>
<evidence type="ECO:0000259" key="6">
    <source>
        <dbReference type="PROSITE" id="PS50011"/>
    </source>
</evidence>
<dbReference type="Gene3D" id="1.10.510.10">
    <property type="entry name" value="Transferase(Phosphotransferase) domain 1"/>
    <property type="match status" value="1"/>
</dbReference>
<dbReference type="OrthoDB" id="4580498at2759"/>
<proteinExistence type="predicted"/>
<dbReference type="STRING" id="578455.G2QXU5"/>
<keyword evidence="4" id="KW-0067">ATP-binding</keyword>
<dbReference type="InterPro" id="IPR011009">
    <property type="entry name" value="Kinase-like_dom_sf"/>
</dbReference>
<dbReference type="GO" id="GO:0004674">
    <property type="term" value="F:protein serine/threonine kinase activity"/>
    <property type="evidence" value="ECO:0007669"/>
    <property type="project" value="TreeGrafter"/>
</dbReference>
<dbReference type="InterPro" id="IPR000719">
    <property type="entry name" value="Prot_kinase_dom"/>
</dbReference>
<evidence type="ECO:0000256" key="5">
    <source>
        <dbReference type="SAM" id="MobiDB-lite"/>
    </source>
</evidence>
<organism evidence="7 8">
    <name type="scientific">Thermothielavioides terrestris (strain ATCC 38088 / NRRL 8126)</name>
    <name type="common">Thielavia terrestris</name>
    <dbReference type="NCBI Taxonomy" id="578455"/>
    <lineage>
        <taxon>Eukaryota</taxon>
        <taxon>Fungi</taxon>
        <taxon>Dikarya</taxon>
        <taxon>Ascomycota</taxon>
        <taxon>Pezizomycotina</taxon>
        <taxon>Sordariomycetes</taxon>
        <taxon>Sordariomycetidae</taxon>
        <taxon>Sordariales</taxon>
        <taxon>Chaetomiaceae</taxon>
        <taxon>Thermothielavioides</taxon>
        <taxon>Thermothielavioides terrestris</taxon>
    </lineage>
</organism>
<dbReference type="HOGENOM" id="CLU_667622_0_0_1"/>
<keyword evidence="3" id="KW-0418">Kinase</keyword>
<keyword evidence="2" id="KW-0547">Nucleotide-binding</keyword>
<dbReference type="SMART" id="SM00220">
    <property type="entry name" value="S_TKc"/>
    <property type="match status" value="1"/>
</dbReference>
<dbReference type="eggNOG" id="KOG0198">
    <property type="taxonomic scope" value="Eukaryota"/>
</dbReference>
<dbReference type="PROSITE" id="PS00108">
    <property type="entry name" value="PROTEIN_KINASE_ST"/>
    <property type="match status" value="1"/>
</dbReference>
<dbReference type="GO" id="GO:0005524">
    <property type="term" value="F:ATP binding"/>
    <property type="evidence" value="ECO:0007669"/>
    <property type="project" value="UniProtKB-KW"/>
</dbReference>
<name>G2QXU5_THETT</name>
<dbReference type="RefSeq" id="XP_003649549.1">
    <property type="nucleotide sequence ID" value="XM_003649501.1"/>
</dbReference>
<dbReference type="Pfam" id="PF00069">
    <property type="entry name" value="Pkinase"/>
    <property type="match status" value="1"/>
</dbReference>
<evidence type="ECO:0000256" key="3">
    <source>
        <dbReference type="ARBA" id="ARBA00022777"/>
    </source>
</evidence>
<dbReference type="SUPFAM" id="SSF56112">
    <property type="entry name" value="Protein kinase-like (PK-like)"/>
    <property type="match status" value="1"/>
</dbReference>
<keyword evidence="1" id="KW-0808">Transferase</keyword>
<evidence type="ECO:0000313" key="7">
    <source>
        <dbReference type="EMBL" id="AEO63213.1"/>
    </source>
</evidence>
<dbReference type="InterPro" id="IPR051681">
    <property type="entry name" value="Ser/Thr_Kinases-Pseudokinases"/>
</dbReference>